<keyword evidence="2" id="KW-0472">Membrane</keyword>
<organism evidence="3">
    <name type="scientific">Serratia fonticola</name>
    <dbReference type="NCBI Taxonomy" id="47917"/>
    <lineage>
        <taxon>Bacteria</taxon>
        <taxon>Pseudomonadati</taxon>
        <taxon>Pseudomonadota</taxon>
        <taxon>Gammaproteobacteria</taxon>
        <taxon>Enterobacterales</taxon>
        <taxon>Yersiniaceae</taxon>
        <taxon>Serratia</taxon>
    </lineage>
</organism>
<dbReference type="AlphaFoldDB" id="A0A4U9THG2"/>
<feature type="transmembrane region" description="Helical" evidence="2">
    <location>
        <begin position="69"/>
        <end position="88"/>
    </location>
</feature>
<gene>
    <name evidence="3" type="primary">cobQ_3</name>
    <name evidence="3" type="ORF">NCTC12965_00076</name>
</gene>
<reference evidence="3" key="1">
    <citation type="submission" date="2019-05" db="EMBL/GenBank/DDBJ databases">
        <authorList>
            <consortium name="Pathogen Informatics"/>
        </authorList>
    </citation>
    <scope>NUCLEOTIDE SEQUENCE [LARGE SCALE GENOMIC DNA]</scope>
    <source>
        <strain evidence="3">NCTC12965</strain>
    </source>
</reference>
<keyword evidence="2" id="KW-1133">Transmembrane helix</keyword>
<dbReference type="UniPathway" id="UPA00148"/>
<keyword evidence="2" id="KW-0812">Transmembrane</keyword>
<dbReference type="EMBL" id="CABEEZ010000008">
    <property type="protein sequence ID" value="VTR14971.1"/>
    <property type="molecule type" value="Genomic_DNA"/>
</dbReference>
<proteinExistence type="predicted"/>
<dbReference type="Gene3D" id="3.40.50.300">
    <property type="entry name" value="P-loop containing nucleotide triphosphate hydrolases"/>
    <property type="match status" value="1"/>
</dbReference>
<dbReference type="InterPro" id="IPR027417">
    <property type="entry name" value="P-loop_NTPase"/>
</dbReference>
<evidence type="ECO:0000256" key="1">
    <source>
        <dbReference type="ARBA" id="ARBA00022962"/>
    </source>
</evidence>
<accession>A0A4U9THG2</accession>
<dbReference type="PANTHER" id="PTHR21343">
    <property type="entry name" value="DETHIOBIOTIN SYNTHETASE"/>
    <property type="match status" value="1"/>
</dbReference>
<name>A0A4U9THG2_SERFO</name>
<evidence type="ECO:0000313" key="3">
    <source>
        <dbReference type="EMBL" id="VTR14971.1"/>
    </source>
</evidence>
<dbReference type="PANTHER" id="PTHR21343:SF1">
    <property type="entry name" value="COBYRIC ACID SYNTHASE"/>
    <property type="match status" value="1"/>
</dbReference>
<sequence length="98" mass="11107">MGKVACNMDAVSYHEYKPQLQQQISEVYHSLASGYDIMVLEGAGSPAEINLRDCDIVNMGMARSPMRQCCWWPISIVAGYLPLFTAHWPCWNRKKKLG</sequence>
<protein>
    <submittedName>
        <fullName evidence="3">Cobyric acid synthase</fullName>
    </submittedName>
</protein>
<dbReference type="GO" id="GO:0009236">
    <property type="term" value="P:cobalamin biosynthetic process"/>
    <property type="evidence" value="ECO:0007669"/>
    <property type="project" value="UniProtKB-UniPathway"/>
</dbReference>
<evidence type="ECO:0000256" key="2">
    <source>
        <dbReference type="SAM" id="Phobius"/>
    </source>
</evidence>
<keyword evidence="1" id="KW-0315">Glutamine amidotransferase</keyword>